<accession>G4ZD97</accession>
<dbReference type="GO" id="GO:0004843">
    <property type="term" value="F:cysteine-type deubiquitinase activity"/>
    <property type="evidence" value="ECO:0007669"/>
    <property type="project" value="UniProtKB-EC"/>
</dbReference>
<keyword evidence="4" id="KW-0645">Protease</keyword>
<evidence type="ECO:0000256" key="6">
    <source>
        <dbReference type="ARBA" id="ARBA00022801"/>
    </source>
</evidence>
<dbReference type="Pfam" id="PF00443">
    <property type="entry name" value="UCH"/>
    <property type="match status" value="1"/>
</dbReference>
<dbReference type="SUPFAM" id="SSF48371">
    <property type="entry name" value="ARM repeat"/>
    <property type="match status" value="1"/>
</dbReference>
<dbReference type="EMBL" id="JH159154">
    <property type="protein sequence ID" value="EGZ16902.1"/>
    <property type="molecule type" value="Genomic_DNA"/>
</dbReference>
<feature type="domain" description="Ubiquitin-like" evidence="10">
    <location>
        <begin position="976"/>
        <end position="1050"/>
    </location>
</feature>
<feature type="compositionally biased region" description="Pro residues" evidence="9">
    <location>
        <begin position="2101"/>
        <end position="2113"/>
    </location>
</feature>
<dbReference type="PROSITE" id="PS50053">
    <property type="entry name" value="UBIQUITIN_2"/>
    <property type="match status" value="1"/>
</dbReference>
<dbReference type="InterPro" id="IPR050164">
    <property type="entry name" value="Peptidase_C19"/>
</dbReference>
<dbReference type="Pfam" id="PF25010">
    <property type="entry name" value="ARM_UBP24_USP9X-Y"/>
    <property type="match status" value="1"/>
</dbReference>
<evidence type="ECO:0000256" key="8">
    <source>
        <dbReference type="SAM" id="Coils"/>
    </source>
</evidence>
<dbReference type="PANTHER" id="PTHR24006">
    <property type="entry name" value="UBIQUITIN CARBOXYL-TERMINAL HYDROLASE"/>
    <property type="match status" value="1"/>
</dbReference>
<dbReference type="InterPro" id="IPR016024">
    <property type="entry name" value="ARM-type_fold"/>
</dbReference>
<feature type="region of interest" description="Disordered" evidence="9">
    <location>
        <begin position="1062"/>
        <end position="1087"/>
    </location>
</feature>
<dbReference type="GO" id="GO:0005634">
    <property type="term" value="C:nucleus"/>
    <property type="evidence" value="ECO:0007669"/>
    <property type="project" value="TreeGrafter"/>
</dbReference>
<evidence type="ECO:0000256" key="2">
    <source>
        <dbReference type="ARBA" id="ARBA00009085"/>
    </source>
</evidence>
<feature type="region of interest" description="Disordered" evidence="9">
    <location>
        <begin position="1"/>
        <end position="25"/>
    </location>
</feature>
<dbReference type="InterPro" id="IPR056850">
    <property type="entry name" value="ARM_UBP34_24_USP9X_Y"/>
</dbReference>
<sequence>MERAPAQDKDGQKRRKKSQESTHLMQGDMEDEDLELFHVVQEDLRLKSTVGWQNAVKVLNAAYQHVDRPESQAFLDDAFFKIISIMLDQHASKIGSFEKSCVTQCLSLAVPLVIAQLKAGKYFQALPVLTLIFSKKKTFYKDLRTSAMIGSYWNKVPGSPEVRAQCIEAFCELKGFHLLLSTLELLMQNHKEGDELETTMDSEDIRILLQALLEFRTSVPENICTKISVLIMTYFTKISDSVLKRESSDSVGAVIAIIRRLVDAGIVSSEAINPLWLDITERYVESTSLPLRLFGLEQINQIVNCARASRAFPPRYFVRNAGTAGVNGVYTLKANSTSATYVFRQHETGQMFTLFCCTMKSGLKWWFISEADKMQPGSDQDIDYYQHQSQYEEYLPPTHNWIPTGKGEAPAPELIAESVQDNGEEDRTRLDYILSAWVVEKKILEEIFGDRIHREIVSRSALLVKFLAESNKLDAHAIDVIWQSCIQKDQTLVHEIHNLLITTVPFLSNELLLHLVESIHASLLRNLEKNEPFPELISFLQRLATNSPSFLMERNVNVTTAILQLLWSIQMHCSIANIRLSRSLRDFFQEGLRSEYGEPLRKAFLNECIDGIKKSCLLSSSAPDSVASPSSSTVPPAPGSTSSVISTSSVTSAELTSKDSTASKSLELLKFLIDSYRMDQALVVESLNSEHGLVSLLFDELATFVARSTDKQSPSYRTAIGHRLELIHYVHVKSPKLELSIPQIERLWQVLSSSPAEREFCLIFFNQTSMRNHQQGGAAPSLSTVGGSIGSAFNLDVCFYVFNELLCKQTDFRTLGCMGYKCFNAYFVGLNAQQKLMQRTEESGETNTLNLLGMDALWRIAFEAPLEVAEMATRELLRVYERSSDELTRAGESESDAGIKDFLARVFKQLSTVEDSSPDSLKLVQQCSSLLTGLVSSARKKQNFVPHGLSGRGAYFTIKVIAQRIPSSNASGAAGASATANSSQDNAVRTMQASAYSNQTLWLFRKQIEKLVGHPMQQTKILSSGSAITGDQKTLADLQITESSELRVLMFNSVVQRSSSNLMDQDQVMTSAGKESPTSPSSLSSQHHPGLVIARDASYFGILFRVLDIVEGHSVHELLWAFLKQIPTSEELLNRVSSIGASETSDGDVAMNSPSDEPANGGTKPDWSSLVKGISSHQAIYTLQIMDALLLPSDVAKIPFAQTYLQRFISGGGFHEVLSYFISANFHESSFNEGAAVALRILKFCLFDSGHENGLYSATANGEVPATGADAPRAKIIVEQSRYDQLVLKIAELVVSEYTRVEEKTPAKKTAYRILIDAVKTVESIVSIAHDAAAKYIKALEPRAIIVSIFMKFESEQVRDQWLSSLESVCKASDAAAEVVFEECVQSIDRIENVAAPCDQYTRMLCSLARLEGGKTSSYCQKLAQAVVSKLRRGFSSKFLACNERSGEVLIGFLEFLREVLVVHADVRAGIARDIVDVVYEDCLFTLPSEDRHRCPLCVSLETRRPAFKLLASAISYDSSILHDLQGRLTRLFTRSDALRFKWGQENNIETRGNGEHVGLKNQGCSCYMNSFLQQLFMHPTLRQGLLGAKVAPRPTPREPTKAEAEKFPERLVGCRVALECLGGRVYEANVVGYDDLTGQHTMKYDNGGEASFVLAEGRPGNENGRYVILQPELTGIDATLEVLRQLQRTFCYLRDSEMRYFNPKAFVDSCTCLNLEFSVYQQNDATEFCDKLLDRLETGLKTTPQGTRCLQDVLGGKLISQKLPKDCGHRYEREEPFIRLELQIRGKESIEESLSAFVEGELMDGDNKVECENCATKKAAVRRTCFGSLPNLLILHLKRFDLDYTTFETVKLNNRCSFPMRLSMKPYTKAGIEEQEARSTSQQEREDTSADEDMASDDSSDSDEFMADVNRDTPAIRTSSSSSSAQSDPNYEYRLKGILVHSGVAQGGHYYSFIYDHVSEKWFKYDDEDVTPFDPANIEAECFGGVQRRSWHGSNNSMEMEVFSNALMLFYEKVIPNEPEATPAEKADAGSETSTDVVVAAPDEDRCEYEAEVWKSNEAFLQNSYLFDVEFHEFLREMVQSQYIKDTPAKSSDEAVPMALSPPPESTDPATPPAAPVAIAVPAVRADEEIQMTLTEIGVEFVLSVLLHSREKHGIARWITVLASKFTRSKAICARFFSALSTSKRIVWLRGLLFECPDSIARQSFVHLVSRALTAYEAHRKEEQAALDEASAEAAAAADTAVIRSFLEAIASFLDQTSIMQQSHLEECFMLLRNCAEISATARSQLQQLEMIARLVNFFLCERGPSALKDAFPSSTLQPTASRYASPDYQYLLEAVIAILGLPRRTTEPLLTEGSTQYPHRTVLSDKAEHALAEIFEDHQTQGGPDGNPGLSLEELKKFFSVSLSSATTSPAVEQQARSMLAKYGTPSLDGFMLYYTDMAASSTKSVLQDLRAFGFSEDLQRHSMTNGDVPTGAQVLEGLSPLSRGALLNDVFFDSALEEEAETTCDLLLRLSLGDHETSTRLLRALLHCLQSTETGWKGQPVVDACTVAVQRVLGYECDYQKELVELALVHSDYGLLSSARSRESLRSRYASTTHVPLFVYRQLILVLELRARVPAVSTWLAEHRSEWEWLYEWLRLESLQPSLGGRLALLKREPAKLEMLWRLGEALGIPYQEEQRRYVVEGAGYASVNGVYVSTSHIHDNCLTYACVKSDIEYTLFRCCMPSKARRWYISYSPNKSLLGTMSDEDFYFVQSHIDDESPPVDGWKVWVKNEKAKPPVPTVRLHSSTVAALDGEGDAADAADSVDGYMTMTGGGFADHGEGSSVPTAPSSDMVVETVDVDADAETVEYDDSEDEIRDSNERFRAVHLDTQGDGSGTDDFM</sequence>
<protein>
    <recommendedName>
        <fullName evidence="3">ubiquitinyl hydrolase 1</fullName>
        <ecNumber evidence="3">3.4.19.12</ecNumber>
    </recommendedName>
</protein>
<comment type="similarity">
    <text evidence="2">Belongs to the peptidase C19 family.</text>
</comment>
<dbReference type="PANTHER" id="PTHR24006:SF827">
    <property type="entry name" value="UBIQUITIN CARBOXYL-TERMINAL HYDROLASE 34"/>
    <property type="match status" value="1"/>
</dbReference>
<dbReference type="SUPFAM" id="SSF54001">
    <property type="entry name" value="Cysteine proteinases"/>
    <property type="match status" value="1"/>
</dbReference>
<dbReference type="KEGG" id="psoj:PHYSODRAFT_559717"/>
<dbReference type="GO" id="GO:0016579">
    <property type="term" value="P:protein deubiquitination"/>
    <property type="evidence" value="ECO:0007669"/>
    <property type="project" value="InterPro"/>
</dbReference>
<keyword evidence="7" id="KW-0788">Thiol protease</keyword>
<gene>
    <name evidence="12" type="ORF">PHYSODRAFT_559717</name>
</gene>
<feature type="compositionally biased region" description="Acidic residues" evidence="9">
    <location>
        <begin position="1890"/>
        <end position="1907"/>
    </location>
</feature>
<feature type="region of interest" description="Disordered" evidence="9">
    <location>
        <begin position="2090"/>
        <end position="2113"/>
    </location>
</feature>
<dbReference type="PROSITE" id="PS50235">
    <property type="entry name" value="USP_3"/>
    <property type="match status" value="1"/>
</dbReference>
<feature type="compositionally biased region" description="Basic and acidic residues" evidence="9">
    <location>
        <begin position="1"/>
        <end position="11"/>
    </location>
</feature>
<evidence type="ECO:0000256" key="1">
    <source>
        <dbReference type="ARBA" id="ARBA00000707"/>
    </source>
</evidence>
<feature type="region of interest" description="Disordered" evidence="9">
    <location>
        <begin position="1143"/>
        <end position="1165"/>
    </location>
</feature>
<dbReference type="InterPro" id="IPR000626">
    <property type="entry name" value="Ubiquitin-like_dom"/>
</dbReference>
<feature type="coiled-coil region" evidence="8">
    <location>
        <begin position="2214"/>
        <end position="2241"/>
    </location>
</feature>
<dbReference type="EC" id="3.4.19.12" evidence="3"/>
<evidence type="ECO:0000256" key="4">
    <source>
        <dbReference type="ARBA" id="ARBA00022670"/>
    </source>
</evidence>
<evidence type="ECO:0000256" key="3">
    <source>
        <dbReference type="ARBA" id="ARBA00012759"/>
    </source>
</evidence>
<evidence type="ECO:0000256" key="7">
    <source>
        <dbReference type="ARBA" id="ARBA00022807"/>
    </source>
</evidence>
<feature type="compositionally biased region" description="Low complexity" evidence="9">
    <location>
        <begin position="1076"/>
        <end position="1085"/>
    </location>
</feature>
<proteinExistence type="inferred from homology"/>
<evidence type="ECO:0000256" key="9">
    <source>
        <dbReference type="SAM" id="MobiDB-lite"/>
    </source>
</evidence>
<feature type="region of interest" description="Disordered" evidence="9">
    <location>
        <begin position="1873"/>
        <end position="1907"/>
    </location>
</feature>
<evidence type="ECO:0000259" key="10">
    <source>
        <dbReference type="PROSITE" id="PS50053"/>
    </source>
</evidence>
<dbReference type="InterPro" id="IPR028889">
    <property type="entry name" value="USP"/>
</dbReference>
<keyword evidence="5" id="KW-0833">Ubl conjugation pathway</keyword>
<dbReference type="InParanoid" id="G4ZD97"/>
<feature type="compositionally biased region" description="Basic and acidic residues" evidence="9">
    <location>
        <begin position="2858"/>
        <end position="2868"/>
    </location>
</feature>
<keyword evidence="13" id="KW-1185">Reference proteome</keyword>
<feature type="domain" description="USP" evidence="11">
    <location>
        <begin position="1558"/>
        <end position="2015"/>
    </location>
</feature>
<name>G4ZD97_PHYSP</name>
<dbReference type="Gene3D" id="1.10.238.10">
    <property type="entry name" value="EF-hand"/>
    <property type="match status" value="1"/>
</dbReference>
<feature type="region of interest" description="Disordered" evidence="9">
    <location>
        <begin position="2844"/>
        <end position="2882"/>
    </location>
</feature>
<dbReference type="GeneID" id="20663431"/>
<dbReference type="Proteomes" id="UP000002640">
    <property type="component" value="Unassembled WGS sequence"/>
</dbReference>
<comment type="catalytic activity">
    <reaction evidence="1">
        <text>Thiol-dependent hydrolysis of ester, thioester, amide, peptide and isopeptide bonds formed by the C-terminal Gly of ubiquitin (a 76-residue protein attached to proteins as an intracellular targeting signal).</text>
        <dbReference type="EC" id="3.4.19.12"/>
    </reaction>
</comment>
<dbReference type="FunFam" id="3.90.70.10:FF:000022">
    <property type="entry name" value="Ubiquitin carboxyl-terminal hydrolase 24"/>
    <property type="match status" value="1"/>
</dbReference>
<dbReference type="PROSITE" id="PS00973">
    <property type="entry name" value="USP_2"/>
    <property type="match status" value="1"/>
</dbReference>
<dbReference type="OMA" id="CSCYMNS"/>
<dbReference type="Gene3D" id="3.90.70.10">
    <property type="entry name" value="Cysteine proteinases"/>
    <property type="match status" value="1"/>
</dbReference>
<organism evidence="12 13">
    <name type="scientific">Phytophthora sojae (strain P6497)</name>
    <name type="common">Soybean stem and root rot agent</name>
    <name type="synonym">Phytophthora megasperma f. sp. glycines</name>
    <dbReference type="NCBI Taxonomy" id="1094619"/>
    <lineage>
        <taxon>Eukaryota</taxon>
        <taxon>Sar</taxon>
        <taxon>Stramenopiles</taxon>
        <taxon>Oomycota</taxon>
        <taxon>Peronosporomycetes</taxon>
        <taxon>Peronosporales</taxon>
        <taxon>Peronosporaceae</taxon>
        <taxon>Phytophthora</taxon>
    </lineage>
</organism>
<dbReference type="RefSeq" id="XP_009525960.1">
    <property type="nucleotide sequence ID" value="XM_009527665.1"/>
</dbReference>
<dbReference type="InterPro" id="IPR018200">
    <property type="entry name" value="USP_CS"/>
</dbReference>
<feature type="region of interest" description="Disordered" evidence="9">
    <location>
        <begin position="626"/>
        <end position="645"/>
    </location>
</feature>
<keyword evidence="6" id="KW-0378">Hydrolase</keyword>
<evidence type="ECO:0000256" key="5">
    <source>
        <dbReference type="ARBA" id="ARBA00022786"/>
    </source>
</evidence>
<reference evidence="12 13" key="1">
    <citation type="journal article" date="2006" name="Science">
        <title>Phytophthora genome sequences uncover evolutionary origins and mechanisms of pathogenesis.</title>
        <authorList>
            <person name="Tyler B.M."/>
            <person name="Tripathy S."/>
            <person name="Zhang X."/>
            <person name="Dehal P."/>
            <person name="Jiang R.H."/>
            <person name="Aerts A."/>
            <person name="Arredondo F.D."/>
            <person name="Baxter L."/>
            <person name="Bensasson D."/>
            <person name="Beynon J.L."/>
            <person name="Chapman J."/>
            <person name="Damasceno C.M."/>
            <person name="Dorrance A.E."/>
            <person name="Dou D."/>
            <person name="Dickerman A.W."/>
            <person name="Dubchak I.L."/>
            <person name="Garbelotto M."/>
            <person name="Gijzen M."/>
            <person name="Gordon S.G."/>
            <person name="Govers F."/>
            <person name="Grunwald N.J."/>
            <person name="Huang W."/>
            <person name="Ivors K.L."/>
            <person name="Jones R.W."/>
            <person name="Kamoun S."/>
            <person name="Krampis K."/>
            <person name="Lamour K.H."/>
            <person name="Lee M.K."/>
            <person name="McDonald W.H."/>
            <person name="Medina M."/>
            <person name="Meijer H.J."/>
            <person name="Nordberg E.K."/>
            <person name="Maclean D.J."/>
            <person name="Ospina-Giraldo M.D."/>
            <person name="Morris P.F."/>
            <person name="Phuntumart V."/>
            <person name="Putnam N.H."/>
            <person name="Rash S."/>
            <person name="Rose J.K."/>
            <person name="Sakihama Y."/>
            <person name="Salamov A.A."/>
            <person name="Savidor A."/>
            <person name="Scheuring C.F."/>
            <person name="Smith B.M."/>
            <person name="Sobral B.W."/>
            <person name="Terry A."/>
            <person name="Torto-Alalibo T.A."/>
            <person name="Win J."/>
            <person name="Xu Z."/>
            <person name="Zhang H."/>
            <person name="Grigoriev I.V."/>
            <person name="Rokhsar D.S."/>
            <person name="Boore J.L."/>
        </authorList>
    </citation>
    <scope>NUCLEOTIDE SEQUENCE [LARGE SCALE GENOMIC DNA]</scope>
    <source>
        <strain evidence="12 13">P6497</strain>
    </source>
</reference>
<keyword evidence="8" id="KW-0175">Coiled coil</keyword>
<dbReference type="GO" id="GO:0006508">
    <property type="term" value="P:proteolysis"/>
    <property type="evidence" value="ECO:0007669"/>
    <property type="project" value="UniProtKB-KW"/>
</dbReference>
<evidence type="ECO:0000259" key="11">
    <source>
        <dbReference type="PROSITE" id="PS50235"/>
    </source>
</evidence>
<feature type="compositionally biased region" description="Acidic residues" evidence="9">
    <location>
        <begin position="2844"/>
        <end position="2857"/>
    </location>
</feature>
<evidence type="ECO:0000313" key="12">
    <source>
        <dbReference type="EMBL" id="EGZ16902.1"/>
    </source>
</evidence>
<feature type="compositionally biased region" description="Basic and acidic residues" evidence="9">
    <location>
        <begin position="1873"/>
        <end position="1889"/>
    </location>
</feature>
<dbReference type="GO" id="GO:0005829">
    <property type="term" value="C:cytosol"/>
    <property type="evidence" value="ECO:0007669"/>
    <property type="project" value="TreeGrafter"/>
</dbReference>
<evidence type="ECO:0000313" key="13">
    <source>
        <dbReference type="Proteomes" id="UP000002640"/>
    </source>
</evidence>
<dbReference type="InterPro" id="IPR038765">
    <property type="entry name" value="Papain-like_cys_pep_sf"/>
</dbReference>
<dbReference type="InterPro" id="IPR001394">
    <property type="entry name" value="Peptidase_C19_UCH"/>
</dbReference>